<dbReference type="InterPro" id="IPR005358">
    <property type="entry name" value="Puta_zinc/iron-chelating_dom"/>
</dbReference>
<reference evidence="1 2" key="1">
    <citation type="submission" date="2016-10" db="EMBL/GenBank/DDBJ databases">
        <authorList>
            <person name="de Groot N.N."/>
        </authorList>
    </citation>
    <scope>NUCLEOTIDE SEQUENCE [LARGE SCALE GENOMIC DNA]</scope>
    <source>
        <strain evidence="1 2">DSM 17813</strain>
    </source>
</reference>
<organism evidence="1 2">
    <name type="scientific">Geoalkalibacter ferrihydriticus</name>
    <dbReference type="NCBI Taxonomy" id="392333"/>
    <lineage>
        <taxon>Bacteria</taxon>
        <taxon>Pseudomonadati</taxon>
        <taxon>Thermodesulfobacteriota</taxon>
        <taxon>Desulfuromonadia</taxon>
        <taxon>Desulfuromonadales</taxon>
        <taxon>Geoalkalibacteraceae</taxon>
        <taxon>Geoalkalibacter</taxon>
    </lineage>
</organism>
<dbReference type="RefSeq" id="WP_052445811.1">
    <property type="nucleotide sequence ID" value="NZ_FNGU01000004.1"/>
</dbReference>
<dbReference type="AlphaFoldDB" id="A0A1G9RGV8"/>
<evidence type="ECO:0000313" key="2">
    <source>
        <dbReference type="Proteomes" id="UP000182146"/>
    </source>
</evidence>
<protein>
    <submittedName>
        <fullName evidence="1">Putative zinc-or iron-chelating domain-containing protein</fullName>
    </submittedName>
</protein>
<accession>A0A1G9RGV8</accession>
<dbReference type="EMBL" id="FNGU01000004">
    <property type="protein sequence ID" value="SDM22433.1"/>
    <property type="molecule type" value="Genomic_DNA"/>
</dbReference>
<dbReference type="Proteomes" id="UP000182146">
    <property type="component" value="Unassembled WGS sequence"/>
</dbReference>
<proteinExistence type="predicted"/>
<evidence type="ECO:0000313" key="1">
    <source>
        <dbReference type="EMBL" id="SDM22433.1"/>
    </source>
</evidence>
<sequence length="128" mass="15004">MMIEALFRVWDKICPDRPVPRRRCLGCGQCCEHFGGYLHASQADLERWKCLGRQDLLDLVNPSGWIWVDPRENRRGARCPFLKRIDEETAHCAIHDIKPDMCRDYPGLDHGRHCIRGIYIPREHSTIH</sequence>
<gene>
    <name evidence="1" type="ORF">SAMN05660860_02141</name>
</gene>
<name>A0A1G9RGV8_9BACT</name>
<dbReference type="STRING" id="392333.SAMN05660860_02141"/>
<dbReference type="OrthoDB" id="5458353at2"/>
<dbReference type="Pfam" id="PF03692">
    <property type="entry name" value="CxxCxxCC"/>
    <property type="match status" value="1"/>
</dbReference>